<organism evidence="8">
    <name type="scientific">uncultured Caudovirales phage</name>
    <dbReference type="NCBI Taxonomy" id="2100421"/>
    <lineage>
        <taxon>Viruses</taxon>
        <taxon>Duplodnaviria</taxon>
        <taxon>Heunggongvirae</taxon>
        <taxon>Uroviricota</taxon>
        <taxon>Caudoviricetes</taxon>
        <taxon>Peduoviridae</taxon>
        <taxon>Maltschvirus</taxon>
        <taxon>Maltschvirus maltsch</taxon>
    </lineage>
</organism>
<dbReference type="GO" id="GO:0003824">
    <property type="term" value="F:catalytic activity"/>
    <property type="evidence" value="ECO:0007669"/>
    <property type="project" value="InterPro"/>
</dbReference>
<dbReference type="CDD" id="cd01335">
    <property type="entry name" value="Radical_SAM"/>
    <property type="match status" value="1"/>
</dbReference>
<evidence type="ECO:0000256" key="1">
    <source>
        <dbReference type="ARBA" id="ARBA00022691"/>
    </source>
</evidence>
<accession>A0A6J5QVW3</accession>
<reference evidence="8" key="1">
    <citation type="submission" date="2020-05" db="EMBL/GenBank/DDBJ databases">
        <authorList>
            <person name="Chiriac C."/>
            <person name="Salcher M."/>
            <person name="Ghai R."/>
            <person name="Kavagutti S V."/>
        </authorList>
    </citation>
    <scope>NUCLEOTIDE SEQUENCE</scope>
</reference>
<evidence type="ECO:0000259" key="5">
    <source>
        <dbReference type="Pfam" id="PF04055"/>
    </source>
</evidence>
<evidence type="ECO:0000313" key="7">
    <source>
        <dbReference type="EMBL" id="CAB4165679.1"/>
    </source>
</evidence>
<dbReference type="GO" id="GO:0046872">
    <property type="term" value="F:metal ion binding"/>
    <property type="evidence" value="ECO:0007669"/>
    <property type="project" value="UniProtKB-KW"/>
</dbReference>
<dbReference type="Gene3D" id="3.20.20.70">
    <property type="entry name" value="Aldolase class I"/>
    <property type="match status" value="1"/>
</dbReference>
<name>A0A6J5QVW3_9CAUD</name>
<dbReference type="EMBL" id="LR796776">
    <property type="protein sequence ID" value="CAB4165679.1"/>
    <property type="molecule type" value="Genomic_DNA"/>
</dbReference>
<sequence>MPDANKIVIPKVEYYITNVCNLTCDGCNRFNDHHFTGGQRWADYESIYQAWADHIEIIHPVILGGEPLLNPDIIKWATGLQRILQRRPQILSNGFRINYVPGLYELLLANIAYMQIGVHNINEADIIFTEINKFLKGTVTRNDSPPGSSSNNDWLFTDSNKVSIGVQLQDKFTESALIPISPGKWTLNNSDIHIAHSHCPMAIYKSYHFIRGKLYKCGPAALFPEFDQQHHLELSDADRELLYSYKPLAVEDFAEHGAEFLRNIDNPIAQCKFCPAYPKFKQIFSVRKGTK</sequence>
<dbReference type="EMBL" id="LR796758">
    <property type="protein sequence ID" value="CAB4164081.1"/>
    <property type="molecule type" value="Genomic_DNA"/>
</dbReference>
<dbReference type="GO" id="GO:0051536">
    <property type="term" value="F:iron-sulfur cluster binding"/>
    <property type="evidence" value="ECO:0007669"/>
    <property type="project" value="UniProtKB-KW"/>
</dbReference>
<evidence type="ECO:0000313" key="6">
    <source>
        <dbReference type="EMBL" id="CAB4164081.1"/>
    </source>
</evidence>
<dbReference type="Pfam" id="PF04055">
    <property type="entry name" value="Radical_SAM"/>
    <property type="match status" value="1"/>
</dbReference>
<keyword evidence="4" id="KW-0411">Iron-sulfur</keyword>
<dbReference type="SFLD" id="SFLDS00029">
    <property type="entry name" value="Radical_SAM"/>
    <property type="match status" value="1"/>
</dbReference>
<keyword evidence="2" id="KW-0479">Metal-binding</keyword>
<dbReference type="InterPro" id="IPR007197">
    <property type="entry name" value="rSAM"/>
</dbReference>
<dbReference type="InterPro" id="IPR013785">
    <property type="entry name" value="Aldolase_TIM"/>
</dbReference>
<evidence type="ECO:0000313" key="9">
    <source>
        <dbReference type="EMBL" id="CAB4221031.1"/>
    </source>
</evidence>
<gene>
    <name evidence="8" type="ORF">UFOVP1146_17</name>
    <name evidence="9" type="ORF">UFOVP1638_128</name>
    <name evidence="6" type="ORF">UFOVP812_350</name>
    <name evidence="7" type="ORF">UFOVP818_215</name>
</gene>
<evidence type="ECO:0000256" key="2">
    <source>
        <dbReference type="ARBA" id="ARBA00022723"/>
    </source>
</evidence>
<feature type="domain" description="Radical SAM core" evidence="5">
    <location>
        <begin position="14"/>
        <end position="136"/>
    </location>
</feature>
<dbReference type="EMBL" id="LR797099">
    <property type="protein sequence ID" value="CAB4186647.1"/>
    <property type="molecule type" value="Genomic_DNA"/>
</dbReference>
<proteinExistence type="predicted"/>
<evidence type="ECO:0000256" key="3">
    <source>
        <dbReference type="ARBA" id="ARBA00023004"/>
    </source>
</evidence>
<evidence type="ECO:0000256" key="4">
    <source>
        <dbReference type="ARBA" id="ARBA00023014"/>
    </source>
</evidence>
<dbReference type="InterPro" id="IPR058240">
    <property type="entry name" value="rSAM_sf"/>
</dbReference>
<dbReference type="EMBL" id="LR797502">
    <property type="protein sequence ID" value="CAB4221031.1"/>
    <property type="molecule type" value="Genomic_DNA"/>
</dbReference>
<protein>
    <submittedName>
        <fullName evidence="8">Radical_SAM domain containing protein</fullName>
    </submittedName>
</protein>
<keyword evidence="3" id="KW-0408">Iron</keyword>
<evidence type="ECO:0000313" key="8">
    <source>
        <dbReference type="EMBL" id="CAB4186647.1"/>
    </source>
</evidence>
<dbReference type="SUPFAM" id="SSF102114">
    <property type="entry name" value="Radical SAM enzymes"/>
    <property type="match status" value="1"/>
</dbReference>
<keyword evidence="1" id="KW-0949">S-adenosyl-L-methionine</keyword>